<dbReference type="Pfam" id="PF25005">
    <property type="entry name" value="PSF2_N"/>
    <property type="match status" value="1"/>
</dbReference>
<keyword evidence="10" id="KW-1185">Reference proteome</keyword>
<dbReference type="InterPro" id="IPR007257">
    <property type="entry name" value="GINS_Psf2"/>
</dbReference>
<proteinExistence type="inferred from homology"/>
<accession>H2XPE3</accession>
<comment type="subcellular location">
    <subcellularLocation>
        <location evidence="1 6">Nucleus</location>
    </subcellularLocation>
</comment>
<dbReference type="GeneTree" id="ENSGT00390000007838"/>
<name>H2XPE3_CIOIN</name>
<reference evidence="9" key="2">
    <citation type="journal article" date="2008" name="Genome Biol.">
        <title>Improved genome assembly and evidence-based global gene model set for the chordate Ciona intestinalis: new insight into intron and operon populations.</title>
        <authorList>
            <person name="Satou Y."/>
            <person name="Mineta K."/>
            <person name="Ogasawara M."/>
            <person name="Sasakura Y."/>
            <person name="Shoguchi E."/>
            <person name="Ueno K."/>
            <person name="Yamada L."/>
            <person name="Matsumoto J."/>
            <person name="Wasserscheid J."/>
            <person name="Dewar K."/>
            <person name="Wiley G.B."/>
            <person name="Macmil S.L."/>
            <person name="Roe B.A."/>
            <person name="Zeller R.W."/>
            <person name="Hastings K.E."/>
            <person name="Lemaire P."/>
            <person name="Lindquist E."/>
            <person name="Endo T."/>
            <person name="Hotta K."/>
            <person name="Inaba K."/>
        </authorList>
    </citation>
    <scope>NUCLEOTIDE SEQUENCE [LARGE SCALE GENOMIC DNA]</scope>
    <source>
        <strain evidence="9">wild type</strain>
    </source>
</reference>
<reference evidence="9" key="3">
    <citation type="submission" date="2025-08" db="UniProtKB">
        <authorList>
            <consortium name="Ensembl"/>
        </authorList>
    </citation>
    <scope>IDENTIFICATION</scope>
</reference>
<sequence length="185" mass="21508">MEHSEMEFIAEKQKVKIVPNFSMSKIYFISGEVGPFQPGLPTEVPFWLAISLRQRQKCVIHPPDWLTIERLEEIKEAETTTELFTPLPNTHFREMCQLLLTHAKPNIQNADAVRTLVKDIWDIRAAKLRSSSDKFIRVQAGHARIDNLTLMEINIARPFLLASLDHLHTLRTSKQFTKKTRNKEY</sequence>
<dbReference type="SUPFAM" id="SSF160059">
    <property type="entry name" value="PriA/YqbF domain"/>
    <property type="match status" value="1"/>
</dbReference>
<dbReference type="GO" id="GO:0006260">
    <property type="term" value="P:DNA replication"/>
    <property type="evidence" value="ECO:0007669"/>
    <property type="project" value="UniProtKB-KW"/>
</dbReference>
<dbReference type="Gene3D" id="3.40.5.50">
    <property type="match status" value="1"/>
</dbReference>
<dbReference type="FunFam" id="1.20.58.1020:FF:000001">
    <property type="entry name" value="DNA replication complex GINS protein PSF2"/>
    <property type="match status" value="1"/>
</dbReference>
<dbReference type="GO" id="GO:0000811">
    <property type="term" value="C:GINS complex"/>
    <property type="evidence" value="ECO:0000318"/>
    <property type="project" value="GO_Central"/>
</dbReference>
<dbReference type="GO" id="GO:0000727">
    <property type="term" value="P:double-strand break repair via break-induced replication"/>
    <property type="evidence" value="ECO:0000318"/>
    <property type="project" value="GO_Central"/>
</dbReference>
<dbReference type="InParanoid" id="H2XPE3"/>
<dbReference type="Pfam" id="PF05916">
    <property type="entry name" value="Sld5"/>
    <property type="match status" value="1"/>
</dbReference>
<dbReference type="InterPro" id="IPR036224">
    <property type="entry name" value="GINS_bundle-like_dom_sf"/>
</dbReference>
<dbReference type="GO" id="GO:0071162">
    <property type="term" value="C:CMG complex"/>
    <property type="evidence" value="ECO:0007669"/>
    <property type="project" value="UniProtKB-ARBA"/>
</dbReference>
<evidence type="ECO:0000256" key="3">
    <source>
        <dbReference type="ARBA" id="ARBA00022705"/>
    </source>
</evidence>
<evidence type="ECO:0000313" key="9">
    <source>
        <dbReference type="Ensembl" id="ENSCINP00000031526.1"/>
    </source>
</evidence>
<protein>
    <recommendedName>
        <fullName evidence="6">DNA replication complex GINS protein PSF2</fullName>
    </recommendedName>
</protein>
<evidence type="ECO:0000256" key="1">
    <source>
        <dbReference type="ARBA" id="ARBA00004123"/>
    </source>
</evidence>
<reference evidence="9" key="4">
    <citation type="submission" date="2025-09" db="UniProtKB">
        <authorList>
            <consortium name="Ensembl"/>
        </authorList>
    </citation>
    <scope>IDENTIFICATION</scope>
</reference>
<dbReference type="FunCoup" id="H2XPE3">
    <property type="interactions" value="317"/>
</dbReference>
<comment type="subunit">
    <text evidence="6">Component of the GINS complex.</text>
</comment>
<dbReference type="STRING" id="7719.ENSCINP00000031526"/>
<evidence type="ECO:0000256" key="2">
    <source>
        <dbReference type="ARBA" id="ARBA00010565"/>
    </source>
</evidence>
<dbReference type="SUPFAM" id="SSF158573">
    <property type="entry name" value="GINS helical bundle-like"/>
    <property type="match status" value="1"/>
</dbReference>
<dbReference type="Ensembl" id="ENSCINT00000034847.1">
    <property type="protein sequence ID" value="ENSCINP00000031526.1"/>
    <property type="gene ID" value="ENSCING00000017911.1"/>
</dbReference>
<reference evidence="10" key="1">
    <citation type="journal article" date="2002" name="Science">
        <title>The draft genome of Ciona intestinalis: insights into chordate and vertebrate origins.</title>
        <authorList>
            <person name="Dehal P."/>
            <person name="Satou Y."/>
            <person name="Campbell R.K."/>
            <person name="Chapman J."/>
            <person name="Degnan B."/>
            <person name="De Tomaso A."/>
            <person name="Davidson B."/>
            <person name="Di Gregorio A."/>
            <person name="Gelpke M."/>
            <person name="Goodstein D.M."/>
            <person name="Harafuji N."/>
            <person name="Hastings K.E."/>
            <person name="Ho I."/>
            <person name="Hotta K."/>
            <person name="Huang W."/>
            <person name="Kawashima T."/>
            <person name="Lemaire P."/>
            <person name="Martinez D."/>
            <person name="Meinertzhagen I.A."/>
            <person name="Necula S."/>
            <person name="Nonaka M."/>
            <person name="Putnam N."/>
            <person name="Rash S."/>
            <person name="Saiga H."/>
            <person name="Satake M."/>
            <person name="Terry A."/>
            <person name="Yamada L."/>
            <person name="Wang H.G."/>
            <person name="Awazu S."/>
            <person name="Azumi K."/>
            <person name="Boore J."/>
            <person name="Branno M."/>
            <person name="Chin-Bow S."/>
            <person name="DeSantis R."/>
            <person name="Doyle S."/>
            <person name="Francino P."/>
            <person name="Keys D.N."/>
            <person name="Haga S."/>
            <person name="Hayashi H."/>
            <person name="Hino K."/>
            <person name="Imai K.S."/>
            <person name="Inaba K."/>
            <person name="Kano S."/>
            <person name="Kobayashi K."/>
            <person name="Kobayashi M."/>
            <person name="Lee B.I."/>
            <person name="Makabe K.W."/>
            <person name="Manohar C."/>
            <person name="Matassi G."/>
            <person name="Medina M."/>
            <person name="Mochizuki Y."/>
            <person name="Mount S."/>
            <person name="Morishita T."/>
            <person name="Miura S."/>
            <person name="Nakayama A."/>
            <person name="Nishizaka S."/>
            <person name="Nomoto H."/>
            <person name="Ohta F."/>
            <person name="Oishi K."/>
            <person name="Rigoutsos I."/>
            <person name="Sano M."/>
            <person name="Sasaki A."/>
            <person name="Sasakura Y."/>
            <person name="Shoguchi E."/>
            <person name="Shin-i T."/>
            <person name="Spagnuolo A."/>
            <person name="Stainier D."/>
            <person name="Suzuki M.M."/>
            <person name="Tassy O."/>
            <person name="Takatori N."/>
            <person name="Tokuoka M."/>
            <person name="Yagi K."/>
            <person name="Yoshizaki F."/>
            <person name="Wada S."/>
            <person name="Zhang C."/>
            <person name="Hyatt P.D."/>
            <person name="Larimer F."/>
            <person name="Detter C."/>
            <person name="Doggett N."/>
            <person name="Glavina T."/>
            <person name="Hawkins T."/>
            <person name="Richardson P."/>
            <person name="Lucas S."/>
            <person name="Kohara Y."/>
            <person name="Levine M."/>
            <person name="Satoh N."/>
            <person name="Rokhsar D.S."/>
        </authorList>
    </citation>
    <scope>NUCLEOTIDE SEQUENCE [LARGE SCALE GENOMIC DNA]</scope>
</reference>
<dbReference type="CDD" id="cd21694">
    <property type="entry name" value="GINS_B_Psf2"/>
    <property type="match status" value="1"/>
</dbReference>
<dbReference type="PANTHER" id="PTHR12772:SF0">
    <property type="entry name" value="DNA REPLICATION COMPLEX GINS PROTEIN PSF2"/>
    <property type="match status" value="1"/>
</dbReference>
<dbReference type="OMA" id="DSLNCMY"/>
<evidence type="ECO:0000259" key="8">
    <source>
        <dbReference type="Pfam" id="PF25005"/>
    </source>
</evidence>
<dbReference type="PANTHER" id="PTHR12772">
    <property type="entry name" value="DNA REPLICATION COMPLEX GINS PROTEIN PSF2"/>
    <property type="match status" value="1"/>
</dbReference>
<comment type="function">
    <text evidence="5">Required for correct functioning of the GINS complex, a complex that plays an essential role in the initiation of DNA replication, and progression of DNA replication forks. GINS complex is a core component of CDC45-MCM-GINS (CMG) helicase, the molecular machine that unwinds template DNA during replication, and around which the replisome is built.</text>
</comment>
<organism evidence="9 10">
    <name type="scientific">Ciona intestinalis</name>
    <name type="common">Transparent sea squirt</name>
    <name type="synonym">Ascidia intestinalis</name>
    <dbReference type="NCBI Taxonomy" id="7719"/>
    <lineage>
        <taxon>Eukaryota</taxon>
        <taxon>Metazoa</taxon>
        <taxon>Chordata</taxon>
        <taxon>Tunicata</taxon>
        <taxon>Ascidiacea</taxon>
        <taxon>Phlebobranchia</taxon>
        <taxon>Cionidae</taxon>
        <taxon>Ciona</taxon>
    </lineage>
</organism>
<dbReference type="Proteomes" id="UP000008144">
    <property type="component" value="Chromosome 9"/>
</dbReference>
<comment type="similarity">
    <text evidence="2 6">Belongs to the GINS2/PSF2 family.</text>
</comment>
<keyword evidence="3 6" id="KW-0235">DNA replication</keyword>
<dbReference type="PIRSF" id="PIRSF028998">
    <property type="entry name" value="GINS_Psf2_subgr"/>
    <property type="match status" value="1"/>
</dbReference>
<evidence type="ECO:0000256" key="6">
    <source>
        <dbReference type="PIRNR" id="PIRNR028998"/>
    </source>
</evidence>
<dbReference type="HOGENOM" id="CLU_078274_2_0_1"/>
<feature type="domain" description="GINS subunit" evidence="7">
    <location>
        <begin position="65"/>
        <end position="168"/>
    </location>
</feature>
<dbReference type="InterPro" id="IPR021151">
    <property type="entry name" value="GINS_A"/>
</dbReference>
<evidence type="ECO:0000259" key="7">
    <source>
        <dbReference type="Pfam" id="PF05916"/>
    </source>
</evidence>
<dbReference type="Gene3D" id="1.20.58.1020">
    <property type="match status" value="1"/>
</dbReference>
<dbReference type="FunFam" id="3.40.5.50:FF:000001">
    <property type="entry name" value="DNA replication complex GINS protein PSF2"/>
    <property type="match status" value="1"/>
</dbReference>
<evidence type="ECO:0000256" key="4">
    <source>
        <dbReference type="ARBA" id="ARBA00023242"/>
    </source>
</evidence>
<keyword evidence="4 6" id="KW-0539">Nucleus</keyword>
<dbReference type="EMBL" id="EAAA01002947">
    <property type="status" value="NOT_ANNOTATED_CDS"/>
    <property type="molecule type" value="Genomic_DNA"/>
</dbReference>
<dbReference type="AlphaFoldDB" id="H2XPE3"/>
<evidence type="ECO:0000313" key="10">
    <source>
        <dbReference type="Proteomes" id="UP000008144"/>
    </source>
</evidence>
<feature type="domain" description="DNA replication complex GINS protein PSF2 N-terminal" evidence="8">
    <location>
        <begin position="3"/>
        <end position="60"/>
    </location>
</feature>
<dbReference type="InterPro" id="IPR056784">
    <property type="entry name" value="PSF2_N"/>
</dbReference>
<dbReference type="CDD" id="cd11712">
    <property type="entry name" value="GINS_A_psf2"/>
    <property type="match status" value="1"/>
</dbReference>
<evidence type="ECO:0000256" key="5">
    <source>
        <dbReference type="ARBA" id="ARBA00045258"/>
    </source>
</evidence>